<proteinExistence type="predicted"/>
<dbReference type="RefSeq" id="XP_013756864.1">
    <property type="nucleotide sequence ID" value="XM_013901410.1"/>
</dbReference>
<dbReference type="AlphaFoldDB" id="A0A0L0DG44"/>
<dbReference type="Proteomes" id="UP000054408">
    <property type="component" value="Unassembled WGS sequence"/>
</dbReference>
<sequence>MSRVGSCAYLLQQGSQVYARMASKTDYSANYIGFPVQTVASLNKVPVPFAPSATRNRIASDDLRRPRKNASVIAMGPDKGPFRQLPAATYRSTYDDSYTYTSTRNPNAVLQI</sequence>
<protein>
    <submittedName>
        <fullName evidence="1">Uncharacterized protein</fullName>
    </submittedName>
</protein>
<organism evidence="1 2">
    <name type="scientific">Thecamonas trahens ATCC 50062</name>
    <dbReference type="NCBI Taxonomy" id="461836"/>
    <lineage>
        <taxon>Eukaryota</taxon>
        <taxon>Apusozoa</taxon>
        <taxon>Apusomonadida</taxon>
        <taxon>Apusomonadidae</taxon>
        <taxon>Thecamonas</taxon>
    </lineage>
</organism>
<dbReference type="GeneID" id="25565880"/>
<dbReference type="EMBL" id="GL349461">
    <property type="protein sequence ID" value="KNC50318.1"/>
    <property type="molecule type" value="Genomic_DNA"/>
</dbReference>
<reference evidence="1 2" key="1">
    <citation type="submission" date="2010-05" db="EMBL/GenBank/DDBJ databases">
        <title>The Genome Sequence of Thecamonas trahens ATCC 50062.</title>
        <authorList>
            <consortium name="The Broad Institute Genome Sequencing Platform"/>
            <person name="Russ C."/>
            <person name="Cuomo C."/>
            <person name="Shea T."/>
            <person name="Young S.K."/>
            <person name="Zeng Q."/>
            <person name="Koehrsen M."/>
            <person name="Haas B."/>
            <person name="Borodovsky M."/>
            <person name="Guigo R."/>
            <person name="Alvarado L."/>
            <person name="Berlin A."/>
            <person name="Bochicchio J."/>
            <person name="Borenstein D."/>
            <person name="Chapman S."/>
            <person name="Chen Z."/>
            <person name="Freedman E."/>
            <person name="Gellesch M."/>
            <person name="Goldberg J."/>
            <person name="Griggs A."/>
            <person name="Gujja S."/>
            <person name="Heilman E."/>
            <person name="Heiman D."/>
            <person name="Hepburn T."/>
            <person name="Howarth C."/>
            <person name="Jen D."/>
            <person name="Larson L."/>
            <person name="Mehta T."/>
            <person name="Park D."/>
            <person name="Pearson M."/>
            <person name="Roberts A."/>
            <person name="Saif S."/>
            <person name="Shenoy N."/>
            <person name="Sisk P."/>
            <person name="Stolte C."/>
            <person name="Sykes S."/>
            <person name="Thomson T."/>
            <person name="Walk T."/>
            <person name="White J."/>
            <person name="Yandava C."/>
            <person name="Burger G."/>
            <person name="Gray M.W."/>
            <person name="Holland P.W.H."/>
            <person name="King N."/>
            <person name="Lang F.B.F."/>
            <person name="Roger A.J."/>
            <person name="Ruiz-Trillo I."/>
            <person name="Lander E."/>
            <person name="Nusbaum C."/>
        </authorList>
    </citation>
    <scope>NUCLEOTIDE SEQUENCE [LARGE SCALE GENOMIC DNA]</scope>
    <source>
        <strain evidence="1 2">ATCC 50062</strain>
    </source>
</reference>
<keyword evidence="2" id="KW-1185">Reference proteome</keyword>
<accession>A0A0L0DG44</accession>
<name>A0A0L0DG44_THETB</name>
<evidence type="ECO:0000313" key="2">
    <source>
        <dbReference type="Proteomes" id="UP000054408"/>
    </source>
</evidence>
<evidence type="ECO:0000313" key="1">
    <source>
        <dbReference type="EMBL" id="KNC50318.1"/>
    </source>
</evidence>
<gene>
    <name evidence="1" type="ORF">AMSG_06800</name>
</gene>